<dbReference type="EMBL" id="CATNWA010006675">
    <property type="protein sequence ID" value="CAI9552600.1"/>
    <property type="molecule type" value="Genomic_DNA"/>
</dbReference>
<protein>
    <submittedName>
        <fullName evidence="2">Uncharacterized protein</fullName>
    </submittedName>
</protein>
<comment type="caution">
    <text evidence="2">The sequence shown here is derived from an EMBL/GenBank/DDBJ whole genome shotgun (WGS) entry which is preliminary data.</text>
</comment>
<accession>A0ABN9BYR0</accession>
<feature type="region of interest" description="Disordered" evidence="1">
    <location>
        <begin position="1"/>
        <end position="20"/>
    </location>
</feature>
<gene>
    <name evidence="2" type="ORF">SPARVUS_LOCUS3912640</name>
</gene>
<reference evidence="2" key="1">
    <citation type="submission" date="2023-05" db="EMBL/GenBank/DDBJ databases">
        <authorList>
            <person name="Stuckert A."/>
        </authorList>
    </citation>
    <scope>NUCLEOTIDE SEQUENCE</scope>
</reference>
<proteinExistence type="predicted"/>
<organism evidence="2 3">
    <name type="scientific">Staurois parvus</name>
    <dbReference type="NCBI Taxonomy" id="386267"/>
    <lineage>
        <taxon>Eukaryota</taxon>
        <taxon>Metazoa</taxon>
        <taxon>Chordata</taxon>
        <taxon>Craniata</taxon>
        <taxon>Vertebrata</taxon>
        <taxon>Euteleostomi</taxon>
        <taxon>Amphibia</taxon>
        <taxon>Batrachia</taxon>
        <taxon>Anura</taxon>
        <taxon>Neobatrachia</taxon>
        <taxon>Ranoidea</taxon>
        <taxon>Ranidae</taxon>
        <taxon>Staurois</taxon>
    </lineage>
</organism>
<dbReference type="Proteomes" id="UP001162483">
    <property type="component" value="Unassembled WGS sequence"/>
</dbReference>
<sequence>MIPQDGSDLQIREHNGSDSDPFCSIRSSNPFCWDRRRGCHQVLSHR</sequence>
<evidence type="ECO:0000313" key="3">
    <source>
        <dbReference type="Proteomes" id="UP001162483"/>
    </source>
</evidence>
<evidence type="ECO:0000313" key="2">
    <source>
        <dbReference type="EMBL" id="CAI9552600.1"/>
    </source>
</evidence>
<name>A0ABN9BYR0_9NEOB</name>
<keyword evidence="3" id="KW-1185">Reference proteome</keyword>
<evidence type="ECO:0000256" key="1">
    <source>
        <dbReference type="SAM" id="MobiDB-lite"/>
    </source>
</evidence>